<keyword evidence="10" id="KW-1185">Reference proteome</keyword>
<comment type="similarity">
    <text evidence="2">Belongs to the peptide transporter carbon starvation (CstA) (TC 2.A.114) family.</text>
</comment>
<feature type="domain" description="CstA N-terminal" evidence="8">
    <location>
        <begin position="365"/>
        <end position="508"/>
    </location>
</feature>
<evidence type="ECO:0000256" key="5">
    <source>
        <dbReference type="ARBA" id="ARBA00022989"/>
    </source>
</evidence>
<dbReference type="EMBL" id="APLQ01000010">
    <property type="protein sequence ID" value="ENO16521.1"/>
    <property type="molecule type" value="Genomic_DNA"/>
</dbReference>
<comment type="caution">
    <text evidence="9">The sequence shown here is derived from an EMBL/GenBank/DDBJ whole genome shotgun (WGS) entry which is preliminary data.</text>
</comment>
<feature type="transmembrane region" description="Helical" evidence="7">
    <location>
        <begin position="326"/>
        <end position="351"/>
    </location>
</feature>
<feature type="transmembrane region" description="Helical" evidence="7">
    <location>
        <begin position="492"/>
        <end position="510"/>
    </location>
</feature>
<feature type="transmembrane region" description="Helical" evidence="7">
    <location>
        <begin position="130"/>
        <end position="156"/>
    </location>
</feature>
<evidence type="ECO:0000259" key="8">
    <source>
        <dbReference type="Pfam" id="PF02554"/>
    </source>
</evidence>
<dbReference type="InterPro" id="IPR003706">
    <property type="entry name" value="CstA_N"/>
</dbReference>
<evidence type="ECO:0000256" key="1">
    <source>
        <dbReference type="ARBA" id="ARBA00004651"/>
    </source>
</evidence>
<organism evidence="9 10">
    <name type="scientific">Marinobacter nanhaiticus D15-8W</name>
    <dbReference type="NCBI Taxonomy" id="626887"/>
    <lineage>
        <taxon>Bacteria</taxon>
        <taxon>Pseudomonadati</taxon>
        <taxon>Pseudomonadota</taxon>
        <taxon>Gammaproteobacteria</taxon>
        <taxon>Pseudomonadales</taxon>
        <taxon>Marinobacteraceae</taxon>
        <taxon>Marinobacter</taxon>
    </lineage>
</organism>
<dbReference type="GO" id="GO:0005886">
    <property type="term" value="C:plasma membrane"/>
    <property type="evidence" value="ECO:0007669"/>
    <property type="project" value="UniProtKB-SubCell"/>
</dbReference>
<feature type="transmembrane region" description="Helical" evidence="7">
    <location>
        <begin position="290"/>
        <end position="314"/>
    </location>
</feature>
<dbReference type="RefSeq" id="WP_004583031.1">
    <property type="nucleotide sequence ID" value="NZ_AP028878.1"/>
</dbReference>
<feature type="transmembrane region" description="Helical" evidence="7">
    <location>
        <begin position="223"/>
        <end position="244"/>
    </location>
</feature>
<proteinExistence type="inferred from homology"/>
<feature type="domain" description="CstA N-terminal" evidence="8">
    <location>
        <begin position="3"/>
        <end position="347"/>
    </location>
</feature>
<gene>
    <name evidence="9" type="ORF">J057_02385</name>
</gene>
<evidence type="ECO:0000256" key="4">
    <source>
        <dbReference type="ARBA" id="ARBA00022692"/>
    </source>
</evidence>
<dbReference type="PANTHER" id="PTHR30252">
    <property type="entry name" value="INNER MEMBRANE PEPTIDE TRANSPORTER"/>
    <property type="match status" value="1"/>
</dbReference>
<dbReference type="PANTHER" id="PTHR30252:SF0">
    <property type="entry name" value="PEPTIDE TRANSPORTER CSTA"/>
    <property type="match status" value="1"/>
</dbReference>
<dbReference type="Pfam" id="PF02554">
    <property type="entry name" value="CstA"/>
    <property type="match status" value="2"/>
</dbReference>
<evidence type="ECO:0000256" key="6">
    <source>
        <dbReference type="ARBA" id="ARBA00023136"/>
    </source>
</evidence>
<accession>N6WY36</accession>
<dbReference type="Proteomes" id="UP000013165">
    <property type="component" value="Unassembled WGS sequence"/>
</dbReference>
<dbReference type="eggNOG" id="COG1966">
    <property type="taxonomic scope" value="Bacteria"/>
</dbReference>
<protein>
    <submittedName>
        <fullName evidence="9">Carbon starvation protein A</fullName>
    </submittedName>
</protein>
<keyword evidence="6 7" id="KW-0472">Membrane</keyword>
<dbReference type="GO" id="GO:0009267">
    <property type="term" value="P:cellular response to starvation"/>
    <property type="evidence" value="ECO:0007669"/>
    <property type="project" value="InterPro"/>
</dbReference>
<dbReference type="HOGENOM" id="CLU_010531_4_1_6"/>
<feature type="transmembrane region" description="Helical" evidence="7">
    <location>
        <begin position="389"/>
        <end position="412"/>
    </location>
</feature>
<dbReference type="OrthoDB" id="9761224at2"/>
<feature type="transmembrane region" description="Helical" evidence="7">
    <location>
        <begin position="256"/>
        <end position="278"/>
    </location>
</feature>
<dbReference type="STRING" id="626887.J057_02385"/>
<evidence type="ECO:0000256" key="7">
    <source>
        <dbReference type="SAM" id="Phobius"/>
    </source>
</evidence>
<feature type="transmembrane region" description="Helical" evidence="7">
    <location>
        <begin position="522"/>
        <end position="546"/>
    </location>
</feature>
<keyword evidence="4 7" id="KW-0812">Transmembrane</keyword>
<reference evidence="9 10" key="1">
    <citation type="journal article" date="2013" name="Genome Announc.">
        <title>Genome Sequence of the Polycyclic Aromatic Hydrocarbon-Degrading Bacterium Strain Marinobacter nanhaiticus D15-8WT.</title>
        <authorList>
            <person name="Cui Z."/>
            <person name="Gao W."/>
            <person name="Li Q."/>
            <person name="Xu G."/>
            <person name="Zheng L."/>
        </authorList>
    </citation>
    <scope>NUCLEOTIDE SEQUENCE [LARGE SCALE GENOMIC DNA]</scope>
    <source>
        <strain evidence="9 10">D15-8W</strain>
    </source>
</reference>
<keyword evidence="3" id="KW-1003">Cell membrane</keyword>
<evidence type="ECO:0000313" key="10">
    <source>
        <dbReference type="Proteomes" id="UP000013165"/>
    </source>
</evidence>
<feature type="transmembrane region" description="Helical" evidence="7">
    <location>
        <begin position="186"/>
        <end position="203"/>
    </location>
</feature>
<name>N6WY36_9GAMM</name>
<evidence type="ECO:0000256" key="3">
    <source>
        <dbReference type="ARBA" id="ARBA00022475"/>
    </source>
</evidence>
<feature type="transmembrane region" description="Helical" evidence="7">
    <location>
        <begin position="459"/>
        <end position="485"/>
    </location>
</feature>
<feature type="transmembrane region" description="Helical" evidence="7">
    <location>
        <begin position="85"/>
        <end position="109"/>
    </location>
</feature>
<evidence type="ECO:0000313" key="9">
    <source>
        <dbReference type="EMBL" id="ENO16521.1"/>
    </source>
</evidence>
<comment type="subcellular location">
    <subcellularLocation>
        <location evidence="1">Cell membrane</location>
        <topology evidence="1">Multi-pass membrane protein</topology>
    </subcellularLocation>
</comment>
<feature type="transmembrane region" description="Helical" evidence="7">
    <location>
        <begin position="162"/>
        <end position="179"/>
    </location>
</feature>
<dbReference type="PATRIC" id="fig|626887.3.peg.454"/>
<dbReference type="InterPro" id="IPR051605">
    <property type="entry name" value="CstA"/>
</dbReference>
<evidence type="ECO:0000256" key="2">
    <source>
        <dbReference type="ARBA" id="ARBA00007755"/>
    </source>
</evidence>
<feature type="transmembrane region" description="Helical" evidence="7">
    <location>
        <begin position="432"/>
        <end position="453"/>
    </location>
</feature>
<dbReference type="AlphaFoldDB" id="N6WY36"/>
<keyword evidence="5 7" id="KW-1133">Transmembrane helix</keyword>
<sequence>MSAILLLVLGLGGMALGYFLYSRFIAKVIYKVDENFRTPANEFEDGVDFVPTNKFVLWGHHFTSVAGAAPIVGPAIAVIWGWLPAFLWVTIGTIFFAGVHDFGAIWASVRNKAKSIGTLTGEVVGTRARSIFTIVIFLVLLMVNAVFGVVIARLLINNPGSVVPVWGAIAVALVIGQLIYRGKMSLPLVSLVGVVALYFLIYIGPSVPVSLPEQVGGLSDNAAWILILFGYAAIASLLPVWVLLQPRDYINGLQLFVGLIALYAAVLIGNPTVVAPMINQDVPAGTPSMIPLLFVTIACGAISGFHGLVASGTTSKQLRREPDARFVGYFGATGEGALALAAIIAATAGFASLADWQAVYTSFGQGGVLAFVNGGATILSQGTGLDAEVAGTMLTVMAALFAGTTMDTGLRLQRYIFQEWGEIYNVKWMSKAAPATLLSVGTCLLLAFGAGGADGSGGLLIWPLFGTSNQLLAGLTLLVVTVMLVRRGTPTIYTVVPLIFLLVMTLYALLIQLKGFYTKGDWFLLTLDLVVLVAAILVSLECIASLRRLKQERQQSGAS</sequence>